<accession>C6LGI1</accession>
<comment type="caution">
    <text evidence="1">The sequence shown here is derived from an EMBL/GenBank/DDBJ whole genome shotgun (WGS) entry which is preliminary data.</text>
</comment>
<dbReference type="InterPro" id="IPR036514">
    <property type="entry name" value="SGNH_hydro_sf"/>
</dbReference>
<evidence type="ECO:0000313" key="2">
    <source>
        <dbReference type="Proteomes" id="UP000005561"/>
    </source>
</evidence>
<dbReference type="OrthoDB" id="9796702at2"/>
<protein>
    <submittedName>
        <fullName evidence="1">Uncharacterized protein</fullName>
    </submittedName>
</protein>
<keyword evidence="2" id="KW-1185">Reference proteome</keyword>
<sequence length="341" mass="39441">MRNFKKVFPRICAVLAFVIIFESAVRFAYEDWDTLTTVSRTERRELTGTLDTLFCGTSVVYRAVNPVTYDEKMGTSSYNTATASQPVKGTYYLIQEAVEQNPIKEIYLGITIPTLKAERLDIRYVSAFENMLTWKWKLRYLMSLKSEPILTTALFYSTRVEHYYQPRLVLENVKSKLTNKKARTYGQRGFRASNKVYKGGGGSEKNSDGNYWDGTLGAEQIEPETLEYLKKIAEFCKEKDIKFTIFIAPWTQDYIDGAGDLDDMNRVCQELAEELDIDFYNFLLYKNRQEEFGNDKFKDTQHFNKKGGNTFTDLLAEVVASENPQEYFYDSMEEFAYAPGN</sequence>
<name>C6LGI1_9FIRM</name>
<organism evidence="1 2">
    <name type="scientific">Marvinbryantia formatexigens DSM 14469</name>
    <dbReference type="NCBI Taxonomy" id="478749"/>
    <lineage>
        <taxon>Bacteria</taxon>
        <taxon>Bacillati</taxon>
        <taxon>Bacillota</taxon>
        <taxon>Clostridia</taxon>
        <taxon>Lachnospirales</taxon>
        <taxon>Lachnospiraceae</taxon>
        <taxon>Marvinbryantia</taxon>
    </lineage>
</organism>
<dbReference type="eggNOG" id="COG2755">
    <property type="taxonomic scope" value="Bacteria"/>
</dbReference>
<evidence type="ECO:0000313" key="1">
    <source>
        <dbReference type="EMBL" id="EET60181.1"/>
    </source>
</evidence>
<dbReference type="STRING" id="168384.SAMN05660368_01000"/>
<reference evidence="1" key="1">
    <citation type="submission" date="2009-07" db="EMBL/GenBank/DDBJ databases">
        <authorList>
            <person name="Weinstock G."/>
            <person name="Sodergren E."/>
            <person name="Clifton S."/>
            <person name="Fulton L."/>
            <person name="Fulton B."/>
            <person name="Courtney L."/>
            <person name="Fronick C."/>
            <person name="Harrison M."/>
            <person name="Strong C."/>
            <person name="Farmer C."/>
            <person name="Delahaunty K."/>
            <person name="Markovic C."/>
            <person name="Hall O."/>
            <person name="Minx P."/>
            <person name="Tomlinson C."/>
            <person name="Mitreva M."/>
            <person name="Nelson J."/>
            <person name="Hou S."/>
            <person name="Wollam A."/>
            <person name="Pepin K.H."/>
            <person name="Johnson M."/>
            <person name="Bhonagiri V."/>
            <person name="Nash W.E."/>
            <person name="Warren W."/>
            <person name="Chinwalla A."/>
            <person name="Mardis E.R."/>
            <person name="Wilson R.K."/>
        </authorList>
    </citation>
    <scope>NUCLEOTIDE SEQUENCE [LARGE SCALE GENOMIC DNA]</scope>
    <source>
        <strain evidence="1">DSM 14469</strain>
    </source>
</reference>
<dbReference type="Proteomes" id="UP000005561">
    <property type="component" value="Unassembled WGS sequence"/>
</dbReference>
<dbReference type="AlphaFoldDB" id="C6LGI1"/>
<dbReference type="SUPFAM" id="SSF52266">
    <property type="entry name" value="SGNH hydrolase"/>
    <property type="match status" value="1"/>
</dbReference>
<gene>
    <name evidence="1" type="ORF">BRYFOR_07741</name>
</gene>
<dbReference type="EMBL" id="ACCL02000012">
    <property type="protein sequence ID" value="EET60181.1"/>
    <property type="molecule type" value="Genomic_DNA"/>
</dbReference>
<dbReference type="Gene3D" id="3.40.50.1110">
    <property type="entry name" value="SGNH hydrolase"/>
    <property type="match status" value="1"/>
</dbReference>
<proteinExistence type="predicted"/>
<dbReference type="RefSeq" id="WP_006862526.1">
    <property type="nucleotide sequence ID" value="NZ_ACCL02000012.1"/>
</dbReference>